<dbReference type="EMBL" id="CP109020">
    <property type="protein sequence ID" value="WUT87857.1"/>
    <property type="molecule type" value="Genomic_DNA"/>
</dbReference>
<proteinExistence type="predicted"/>
<protein>
    <submittedName>
        <fullName evidence="3">VCBS repeat-containing protein</fullName>
    </submittedName>
</protein>
<feature type="signal peptide" evidence="2">
    <location>
        <begin position="1"/>
        <end position="25"/>
    </location>
</feature>
<evidence type="ECO:0000256" key="2">
    <source>
        <dbReference type="SAM" id="SignalP"/>
    </source>
</evidence>
<dbReference type="Pfam" id="PF13517">
    <property type="entry name" value="FG-GAP_3"/>
    <property type="match status" value="1"/>
</dbReference>
<organism evidence="3 4">
    <name type="scientific">Streptomyces melanogenes</name>
    <dbReference type="NCBI Taxonomy" id="67326"/>
    <lineage>
        <taxon>Bacteria</taxon>
        <taxon>Bacillati</taxon>
        <taxon>Actinomycetota</taxon>
        <taxon>Actinomycetes</taxon>
        <taxon>Kitasatosporales</taxon>
        <taxon>Streptomycetaceae</taxon>
        <taxon>Streptomyces</taxon>
    </lineage>
</organism>
<geneLocation type="plasmid" evidence="3 4">
    <name>unnamed1</name>
</geneLocation>
<evidence type="ECO:0000313" key="3">
    <source>
        <dbReference type="EMBL" id="WUT87857.1"/>
    </source>
</evidence>
<dbReference type="SUPFAM" id="SSF69318">
    <property type="entry name" value="Integrin alpha N-terminal domain"/>
    <property type="match status" value="1"/>
</dbReference>
<dbReference type="RefSeq" id="WP_329404838.1">
    <property type="nucleotide sequence ID" value="NZ_CP109020.1"/>
</dbReference>
<feature type="chain" id="PRO_5046960493" evidence="2">
    <location>
        <begin position="26"/>
        <end position="565"/>
    </location>
</feature>
<keyword evidence="4" id="KW-1185">Reference proteome</keyword>
<name>A0ABZ1XWT9_9ACTN</name>
<dbReference type="InterPro" id="IPR013517">
    <property type="entry name" value="FG-GAP"/>
</dbReference>
<dbReference type="Proteomes" id="UP001432060">
    <property type="component" value="Plasmid unnamed1"/>
</dbReference>
<evidence type="ECO:0000313" key="4">
    <source>
        <dbReference type="Proteomes" id="UP001432060"/>
    </source>
</evidence>
<evidence type="ECO:0000256" key="1">
    <source>
        <dbReference type="ARBA" id="ARBA00022729"/>
    </source>
</evidence>
<accession>A0ABZ1XWT9</accession>
<keyword evidence="3" id="KW-0614">Plasmid</keyword>
<keyword evidence="1 2" id="KW-0732">Signal</keyword>
<gene>
    <name evidence="3" type="ORF">OG515_36945</name>
</gene>
<dbReference type="Gene3D" id="2.115.10.10">
    <property type="entry name" value="Tachylectin 2"/>
    <property type="match status" value="1"/>
</dbReference>
<dbReference type="InterPro" id="IPR028994">
    <property type="entry name" value="Integrin_alpha_N"/>
</dbReference>
<sequence>MRQSRTRAALVVAAATTLSAAGVCAAQPAAADAGFHPAVRNLTLGPGYSWGVGDGAAGTPDGTVVYAFSKTPLTDASWSGGGMPAGLTASAGRYGCTVYAGAPGVFACPVTSDNPLDEPEVAAGVSAANGTTAYVGIAYAPHGSSVAAAVKAAQLAGTTSDPQNPTAAVIKVITPAQAARSSVTLSTPDVPLSSSLVQTVHVHAEDPGHLRVNFERTRDERPFDMDELDIEVQSVDGGPGSSCDHTLGSIGSGGDTVRCDLPAGDHTVTYTLASGPAVAAWKINAHADFEVVNHGTGNPGAESTFAVSSPYPVRDRYRLFARDAKGLLRYYDGTGRAAAPYGERWDLGDGWQQYTALSSLGPVTVHSTGDVVARDKSGVLWHFKGSANGSLFAPRAKVGGGWNTYNTLVGSADVSGDGRSDLVARDSAGVLWLYRGTGDGAALFAPRTRIGGGWNTYTALTAPGDLTGDGRADLLGRDASGVLWLYKGTGNAAAPYASRTKIGGGWNTYTALTGTGDLTSDGRADLVARDSAGVLWLYKGTGNAAAPYAPRTRIGGGWNAYNTLF</sequence>
<reference evidence="3" key="1">
    <citation type="submission" date="2022-10" db="EMBL/GenBank/DDBJ databases">
        <title>The complete genomes of actinobacterial strains from the NBC collection.</title>
        <authorList>
            <person name="Joergensen T.S."/>
            <person name="Alvarez Arevalo M."/>
            <person name="Sterndorff E.B."/>
            <person name="Faurdal D."/>
            <person name="Vuksanovic O."/>
            <person name="Mourched A.-S."/>
            <person name="Charusanti P."/>
            <person name="Shaw S."/>
            <person name="Blin K."/>
            <person name="Weber T."/>
        </authorList>
    </citation>
    <scope>NUCLEOTIDE SEQUENCE</scope>
    <source>
        <strain evidence="3">NBC_00668</strain>
        <plasmid evidence="3">unnamed1</plasmid>
    </source>
</reference>